<sequence>MKLDVLIKEANAPPFRAAKRFLHLHWTKICGVEYSFFNHGMRPLRVVKSDPIVDDVLGL</sequence>
<evidence type="ECO:0000313" key="1">
    <source>
        <dbReference type="EMBL" id="KEO57513.1"/>
    </source>
</evidence>
<dbReference type="STRING" id="1353528.DT23_05435"/>
<accession>A0A074JPH8</accession>
<name>A0A074JPH8_9RHOB</name>
<keyword evidence="2" id="KW-1185">Reference proteome</keyword>
<dbReference type="EMBL" id="AUNB01000040">
    <property type="protein sequence ID" value="KEO57513.1"/>
    <property type="molecule type" value="Genomic_DNA"/>
</dbReference>
<proteinExistence type="predicted"/>
<evidence type="ECO:0000313" key="2">
    <source>
        <dbReference type="Proteomes" id="UP000027471"/>
    </source>
</evidence>
<organism evidence="1 2">
    <name type="scientific">Thioclava indica</name>
    <dbReference type="NCBI Taxonomy" id="1353528"/>
    <lineage>
        <taxon>Bacteria</taxon>
        <taxon>Pseudomonadati</taxon>
        <taxon>Pseudomonadota</taxon>
        <taxon>Alphaproteobacteria</taxon>
        <taxon>Rhodobacterales</taxon>
        <taxon>Paracoccaceae</taxon>
        <taxon>Thioclava</taxon>
    </lineage>
</organism>
<reference evidence="1 2" key="1">
    <citation type="journal article" date="2015" name="Antonie Van Leeuwenhoek">
        <title>Thioclava indica sp. nov., isolated from surface seawater of the Indian Ocean.</title>
        <authorList>
            <person name="Liu Y."/>
            <person name="Lai Q."/>
            <person name="Du J."/>
            <person name="Xu H."/>
            <person name="Jiang L."/>
            <person name="Shao Z."/>
        </authorList>
    </citation>
    <scope>NUCLEOTIDE SEQUENCE [LARGE SCALE GENOMIC DNA]</scope>
    <source>
        <strain evidence="1 2">DT23-4</strain>
    </source>
</reference>
<gene>
    <name evidence="1" type="ORF">DT23_05435</name>
</gene>
<comment type="caution">
    <text evidence="1">The sequence shown here is derived from an EMBL/GenBank/DDBJ whole genome shotgun (WGS) entry which is preliminary data.</text>
</comment>
<protein>
    <submittedName>
        <fullName evidence="1">Uncharacterized protein</fullName>
    </submittedName>
</protein>
<dbReference type="AlphaFoldDB" id="A0A074JPH8"/>
<dbReference type="Proteomes" id="UP000027471">
    <property type="component" value="Unassembled WGS sequence"/>
</dbReference>